<feature type="compositionally biased region" description="Low complexity" evidence="1">
    <location>
        <begin position="27"/>
        <end position="37"/>
    </location>
</feature>
<feature type="transmembrane region" description="Helical" evidence="2">
    <location>
        <begin position="122"/>
        <end position="142"/>
    </location>
</feature>
<evidence type="ECO:0000256" key="1">
    <source>
        <dbReference type="SAM" id="MobiDB-lite"/>
    </source>
</evidence>
<gene>
    <name evidence="3" type="ORF">DEO23_03330</name>
</gene>
<comment type="caution">
    <text evidence="3">The sequence shown here is derived from an EMBL/GenBank/DDBJ whole genome shotgun (WGS) entry which is preliminary data.</text>
</comment>
<name>A0A2U2RP50_9MICO</name>
<dbReference type="RefSeq" id="WP_109274555.1">
    <property type="nucleotide sequence ID" value="NZ_QFKX01000001.1"/>
</dbReference>
<keyword evidence="4" id="KW-1185">Reference proteome</keyword>
<organism evidence="3 4">
    <name type="scientific">Brachybacterium endophyticum</name>
    <dbReference type="NCBI Taxonomy" id="2182385"/>
    <lineage>
        <taxon>Bacteria</taxon>
        <taxon>Bacillati</taxon>
        <taxon>Actinomycetota</taxon>
        <taxon>Actinomycetes</taxon>
        <taxon>Micrococcales</taxon>
        <taxon>Dermabacteraceae</taxon>
        <taxon>Brachybacterium</taxon>
    </lineage>
</organism>
<feature type="compositionally biased region" description="Polar residues" evidence="1">
    <location>
        <begin position="55"/>
        <end position="71"/>
    </location>
</feature>
<dbReference type="EMBL" id="QFKX01000001">
    <property type="protein sequence ID" value="PWH07668.1"/>
    <property type="molecule type" value="Genomic_DNA"/>
</dbReference>
<protein>
    <submittedName>
        <fullName evidence="3">Uncharacterized protein</fullName>
    </submittedName>
</protein>
<feature type="compositionally biased region" description="Basic and acidic residues" evidence="1">
    <location>
        <begin position="38"/>
        <end position="52"/>
    </location>
</feature>
<evidence type="ECO:0000256" key="2">
    <source>
        <dbReference type="SAM" id="Phobius"/>
    </source>
</evidence>
<dbReference type="AlphaFoldDB" id="A0A2U2RP50"/>
<evidence type="ECO:0000313" key="3">
    <source>
        <dbReference type="EMBL" id="PWH07668.1"/>
    </source>
</evidence>
<proteinExistence type="predicted"/>
<feature type="compositionally biased region" description="Basic and acidic residues" evidence="1">
    <location>
        <begin position="77"/>
        <end position="86"/>
    </location>
</feature>
<feature type="region of interest" description="Disordered" evidence="1">
    <location>
        <begin position="1"/>
        <end position="95"/>
    </location>
</feature>
<evidence type="ECO:0000313" key="4">
    <source>
        <dbReference type="Proteomes" id="UP000245590"/>
    </source>
</evidence>
<sequence>MPTATAENPLASDTAPHSPRTRHLPRRTVTATTTLRAIDSRALELGPQREDAATAQDSGQGSARGSTQGSVRSPRPSRAEDSERRAVRSLSPRELVTGAGTTAGAWTLASHLGLLGTATGTFLISLVSTLGVALVADSLTGARRALLRLVRRLRERRAHRQRSSRSRLTPPS</sequence>
<keyword evidence="2" id="KW-0472">Membrane</keyword>
<dbReference type="Proteomes" id="UP000245590">
    <property type="component" value="Unassembled WGS sequence"/>
</dbReference>
<keyword evidence="2" id="KW-1133">Transmembrane helix</keyword>
<accession>A0A2U2RP50</accession>
<keyword evidence="2" id="KW-0812">Transmembrane</keyword>
<reference evidence="3 4" key="1">
    <citation type="submission" date="2018-05" db="EMBL/GenBank/DDBJ databases">
        <title>Brachybacterium sp. M1HQ-2T, whole genome shotgun sequence.</title>
        <authorList>
            <person name="Tuo L."/>
        </authorList>
    </citation>
    <scope>NUCLEOTIDE SEQUENCE [LARGE SCALE GENOMIC DNA]</scope>
    <source>
        <strain evidence="3 4">M1HQ-2</strain>
    </source>
</reference>